<evidence type="ECO:0000256" key="6">
    <source>
        <dbReference type="ARBA" id="ARBA00012513"/>
    </source>
</evidence>
<dbReference type="PANTHER" id="PTHR24055">
    <property type="entry name" value="MITOGEN-ACTIVATED PROTEIN KINASE"/>
    <property type="match status" value="1"/>
</dbReference>
<evidence type="ECO:0000256" key="5">
    <source>
        <dbReference type="ARBA" id="ARBA00012411"/>
    </source>
</evidence>
<evidence type="ECO:0000256" key="8">
    <source>
        <dbReference type="ARBA" id="ARBA00019973"/>
    </source>
</evidence>
<dbReference type="SMART" id="SM00219">
    <property type="entry name" value="TyrKc"/>
    <property type="match status" value="1"/>
</dbReference>
<dbReference type="AlphaFoldDB" id="A0A1F5L274"/>
<dbReference type="EC" id="2.7.11.1" evidence="6"/>
<keyword evidence="9" id="KW-0723">Serine/threonine-protein kinase</keyword>
<keyword evidence="11" id="KW-0547">Nucleotide-binding</keyword>
<dbReference type="EMBL" id="LXJU01000050">
    <property type="protein sequence ID" value="OGE47305.1"/>
    <property type="molecule type" value="Genomic_DNA"/>
</dbReference>
<dbReference type="PROSITE" id="PS00109">
    <property type="entry name" value="PROTEIN_KINASE_TYR"/>
    <property type="match status" value="1"/>
</dbReference>
<keyword evidence="12" id="KW-0418">Kinase</keyword>
<evidence type="ECO:0000256" key="16">
    <source>
        <dbReference type="ARBA" id="ARBA00033194"/>
    </source>
</evidence>
<dbReference type="Gene3D" id="1.10.510.10">
    <property type="entry name" value="Transferase(Phosphotransferase) domain 1"/>
    <property type="match status" value="1"/>
</dbReference>
<dbReference type="EC" id="2.7.11.24" evidence="5"/>
<dbReference type="STRING" id="1835702.A0A1F5L274"/>
<evidence type="ECO:0000256" key="3">
    <source>
        <dbReference type="ARBA" id="ARBA00004574"/>
    </source>
</evidence>
<evidence type="ECO:0000256" key="1">
    <source>
        <dbReference type="ARBA" id="ARBA00001946"/>
    </source>
</evidence>
<dbReference type="GO" id="GO:0004713">
    <property type="term" value="F:protein tyrosine kinase activity"/>
    <property type="evidence" value="ECO:0007669"/>
    <property type="project" value="InterPro"/>
</dbReference>
<dbReference type="InterPro" id="IPR011009">
    <property type="entry name" value="Kinase-like_dom_sf"/>
</dbReference>
<dbReference type="GO" id="GO:0000781">
    <property type="term" value="C:chromosome, telomeric region"/>
    <property type="evidence" value="ECO:0007669"/>
    <property type="project" value="UniProtKB-SubCell"/>
</dbReference>
<evidence type="ECO:0000256" key="19">
    <source>
        <dbReference type="ARBA" id="ARBA00061056"/>
    </source>
</evidence>
<comment type="caution">
    <text evidence="21">The sequence shown here is derived from an EMBL/GenBank/DDBJ whole genome shotgun (WGS) entry which is preliminary data.</text>
</comment>
<comment type="catalytic activity">
    <reaction evidence="17">
        <text>L-threonyl-[protein] + ATP = O-phospho-L-threonyl-[protein] + ADP + H(+)</text>
        <dbReference type="Rhea" id="RHEA:46608"/>
        <dbReference type="Rhea" id="RHEA-COMP:11060"/>
        <dbReference type="Rhea" id="RHEA-COMP:11605"/>
        <dbReference type="ChEBI" id="CHEBI:15378"/>
        <dbReference type="ChEBI" id="CHEBI:30013"/>
        <dbReference type="ChEBI" id="CHEBI:30616"/>
        <dbReference type="ChEBI" id="CHEBI:61977"/>
        <dbReference type="ChEBI" id="CHEBI:456216"/>
        <dbReference type="EC" id="2.7.11.1"/>
    </reaction>
</comment>
<dbReference type="RefSeq" id="XP_022482765.1">
    <property type="nucleotide sequence ID" value="XM_022637372.1"/>
</dbReference>
<dbReference type="Pfam" id="PF00069">
    <property type="entry name" value="Pkinase"/>
    <property type="match status" value="1"/>
</dbReference>
<dbReference type="InterPro" id="IPR050117">
    <property type="entry name" value="MAPK"/>
</dbReference>
<keyword evidence="14" id="KW-0158">Chromosome</keyword>
<dbReference type="GeneID" id="34582106"/>
<protein>
    <recommendedName>
        <fullName evidence="8">EKC/KEOPS complex subunit BUD32</fullName>
        <ecNumber evidence="6">2.7.11.1</ecNumber>
        <ecNumber evidence="5">2.7.11.24</ecNumber>
    </recommendedName>
    <alternativeName>
        <fullName evidence="15 16">Atypical Serine/threonine protein kinase BUD32</fullName>
    </alternativeName>
    <alternativeName>
        <fullName evidence="7">EKC/KEOPS complex subunit bud32</fullName>
    </alternativeName>
</protein>
<comment type="subunit">
    <text evidence="4">Component of the EKC/KEOPS complex composed of at least BUD32, CGI121, GON7, KAE1 and PCC1; the whole complex dimerizes.</text>
</comment>
<dbReference type="GO" id="GO:0004707">
    <property type="term" value="F:MAP kinase activity"/>
    <property type="evidence" value="ECO:0007669"/>
    <property type="project" value="UniProtKB-EC"/>
</dbReference>
<accession>A0A1F5L274</accession>
<evidence type="ECO:0000256" key="10">
    <source>
        <dbReference type="ARBA" id="ARBA00022679"/>
    </source>
</evidence>
<dbReference type="Proteomes" id="UP000177622">
    <property type="component" value="Unassembled WGS sequence"/>
</dbReference>
<keyword evidence="13" id="KW-0067">ATP-binding</keyword>
<evidence type="ECO:0000256" key="14">
    <source>
        <dbReference type="ARBA" id="ARBA00022895"/>
    </source>
</evidence>
<dbReference type="PROSITE" id="PS50011">
    <property type="entry name" value="PROTEIN_KINASE_DOM"/>
    <property type="match status" value="1"/>
</dbReference>
<dbReference type="GO" id="GO:0005524">
    <property type="term" value="F:ATP binding"/>
    <property type="evidence" value="ECO:0007669"/>
    <property type="project" value="UniProtKB-KW"/>
</dbReference>
<evidence type="ECO:0000256" key="4">
    <source>
        <dbReference type="ARBA" id="ARBA00011534"/>
    </source>
</evidence>
<evidence type="ECO:0000256" key="2">
    <source>
        <dbReference type="ARBA" id="ARBA00003747"/>
    </source>
</evidence>
<evidence type="ECO:0000313" key="21">
    <source>
        <dbReference type="EMBL" id="OGE47305.1"/>
    </source>
</evidence>
<evidence type="ECO:0000256" key="12">
    <source>
        <dbReference type="ARBA" id="ARBA00022777"/>
    </source>
</evidence>
<evidence type="ECO:0000313" key="22">
    <source>
        <dbReference type="Proteomes" id="UP000177622"/>
    </source>
</evidence>
<dbReference type="InterPro" id="IPR000719">
    <property type="entry name" value="Prot_kinase_dom"/>
</dbReference>
<dbReference type="InterPro" id="IPR008266">
    <property type="entry name" value="Tyr_kinase_AS"/>
</dbReference>
<gene>
    <name evidence="21" type="ORF">PENARI_c050G03692</name>
</gene>
<evidence type="ECO:0000256" key="17">
    <source>
        <dbReference type="ARBA" id="ARBA00047899"/>
    </source>
</evidence>
<sequence length="494" mass="56051">MDLMPSDLQTLLKAKPIESEFVQFFLYQMMRGLKYIHSAGVVHRDLAPWNILINENCDVKICDFGLARVQEPHMTGNVPTSCYRAPEIILAWQSYDEQVDIWSAGCIFAEMLRGKPLFPGQGHAHQFCVITEVLGTPPRDVIAKITTPNTLSFIESLPKREAKPLSDFLPSAGLKAIDLLERTLVFDPHGRISASEALASPYLAPYHDPTDEPVAEETFDWTFNELDLSDDAWKSELYADVLEYYEKKELQESAGKNNDKKSTPPLAQEYSAAQTWMVICIEKTVQRVSPSFHVGYQRHSARFSYDWRVLVIMTNQLEHYESLKRDIYPKFYLEVAKIVDQALGTYLKSFPVVTHLRHNLRKYSHATFHILVRGSHTWIFKWDSSLQEIGFVGGAFDNGVAIQAEVSNEATNLNTDNQFEQPTDPSISSCGFFIDETQISLGNDTGTYAYPTQAVADELVERYFKSYASSLPIVGNEIFLGQCRSFYSNDTARE</sequence>
<dbReference type="SUPFAM" id="SSF56112">
    <property type="entry name" value="Protein kinase-like (PK-like)"/>
    <property type="match status" value="1"/>
</dbReference>
<evidence type="ECO:0000256" key="18">
    <source>
        <dbReference type="ARBA" id="ARBA00048679"/>
    </source>
</evidence>
<keyword evidence="10" id="KW-0808">Transferase</keyword>
<evidence type="ECO:0000256" key="9">
    <source>
        <dbReference type="ARBA" id="ARBA00022527"/>
    </source>
</evidence>
<keyword evidence="22" id="KW-1185">Reference proteome</keyword>
<dbReference type="FunFam" id="1.10.510.10:FF:000049">
    <property type="entry name" value="Mitogen-activated protein kinase"/>
    <property type="match status" value="1"/>
</dbReference>
<name>A0A1F5L274_PENAI</name>
<evidence type="ECO:0000256" key="7">
    <source>
        <dbReference type="ARBA" id="ARBA00013948"/>
    </source>
</evidence>
<comment type="function">
    <text evidence="2">Component of the EKC/KEOPS complex that is required for the formation of a threonylcarbamoyl group on adenosine at position 37 (t(6)A37) in tRNAs that read codons beginning with adenine. The complex is probably involved in the transfer of the threonylcarbamoyl moiety of threonylcarbamoyl-AMP (TC-AMP) to the N6 group of A37. BUD32 has ATPase activity in the context of the EKC/KEOPS complex and likely plays a supporting role to the catalytic subunit KAE1. The EKC/KEOPS complex also promotes both telomere uncapping and telomere elongation. The complex is required for efficient recruitment of transcriptional coactivators.</text>
</comment>
<dbReference type="InterPro" id="IPR020635">
    <property type="entry name" value="Tyr_kinase_cat_dom"/>
</dbReference>
<comment type="catalytic activity">
    <reaction evidence="18">
        <text>L-seryl-[protein] + ATP = O-phospho-L-seryl-[protein] + ADP + H(+)</text>
        <dbReference type="Rhea" id="RHEA:17989"/>
        <dbReference type="Rhea" id="RHEA-COMP:9863"/>
        <dbReference type="Rhea" id="RHEA-COMP:11604"/>
        <dbReference type="ChEBI" id="CHEBI:15378"/>
        <dbReference type="ChEBI" id="CHEBI:29999"/>
        <dbReference type="ChEBI" id="CHEBI:30616"/>
        <dbReference type="ChEBI" id="CHEBI:83421"/>
        <dbReference type="ChEBI" id="CHEBI:456216"/>
        <dbReference type="EC" id="2.7.11.1"/>
    </reaction>
</comment>
<organism evidence="21 22">
    <name type="scientific">Penicillium arizonense</name>
    <dbReference type="NCBI Taxonomy" id="1835702"/>
    <lineage>
        <taxon>Eukaryota</taxon>
        <taxon>Fungi</taxon>
        <taxon>Dikarya</taxon>
        <taxon>Ascomycota</taxon>
        <taxon>Pezizomycotina</taxon>
        <taxon>Eurotiomycetes</taxon>
        <taxon>Eurotiomycetidae</taxon>
        <taxon>Eurotiales</taxon>
        <taxon>Aspergillaceae</taxon>
        <taxon>Penicillium</taxon>
    </lineage>
</organism>
<reference evidence="21 22" key="1">
    <citation type="journal article" date="2016" name="Sci. Rep.">
        <title>Penicillium arizonense, a new, genome sequenced fungal species, reveals a high chemical diversity in secreted metabolites.</title>
        <authorList>
            <person name="Grijseels S."/>
            <person name="Nielsen J.C."/>
            <person name="Randelovic M."/>
            <person name="Nielsen J."/>
            <person name="Nielsen K.F."/>
            <person name="Workman M."/>
            <person name="Frisvad J.C."/>
        </authorList>
    </citation>
    <scope>NUCLEOTIDE SEQUENCE [LARGE SCALE GENOMIC DNA]</scope>
    <source>
        <strain evidence="21 22">CBS 141311</strain>
    </source>
</reference>
<keyword evidence="14" id="KW-0779">Telomere</keyword>
<evidence type="ECO:0000256" key="15">
    <source>
        <dbReference type="ARBA" id="ARBA00030980"/>
    </source>
</evidence>
<evidence type="ECO:0000256" key="11">
    <source>
        <dbReference type="ARBA" id="ARBA00022741"/>
    </source>
</evidence>
<comment type="cofactor">
    <cofactor evidence="1">
        <name>Mg(2+)</name>
        <dbReference type="ChEBI" id="CHEBI:18420"/>
    </cofactor>
</comment>
<proteinExistence type="inferred from homology"/>
<feature type="domain" description="Protein kinase" evidence="20">
    <location>
        <begin position="1"/>
        <end position="203"/>
    </location>
</feature>
<comment type="similarity">
    <text evidence="19">Belongs to the protein kinase superfamily. Ser/Thr protein kinase family. MAP kinase subfamily.</text>
</comment>
<evidence type="ECO:0000256" key="13">
    <source>
        <dbReference type="ARBA" id="ARBA00022840"/>
    </source>
</evidence>
<comment type="subcellular location">
    <subcellularLocation>
        <location evidence="3">Chromosome</location>
        <location evidence="3">Telomere</location>
    </subcellularLocation>
</comment>
<dbReference type="OrthoDB" id="192887at2759"/>
<evidence type="ECO:0000259" key="20">
    <source>
        <dbReference type="PROSITE" id="PS50011"/>
    </source>
</evidence>